<accession>A0A3N4I100</accession>
<name>A0A3N4I100_ASCIM</name>
<gene>
    <name evidence="1" type="ORF">BJ508DRAFT_309315</name>
</gene>
<dbReference type="Proteomes" id="UP000275078">
    <property type="component" value="Unassembled WGS sequence"/>
</dbReference>
<dbReference type="EMBL" id="ML119712">
    <property type="protein sequence ID" value="RPA78378.1"/>
    <property type="molecule type" value="Genomic_DNA"/>
</dbReference>
<organism evidence="1 2">
    <name type="scientific">Ascobolus immersus RN42</name>
    <dbReference type="NCBI Taxonomy" id="1160509"/>
    <lineage>
        <taxon>Eukaryota</taxon>
        <taxon>Fungi</taxon>
        <taxon>Dikarya</taxon>
        <taxon>Ascomycota</taxon>
        <taxon>Pezizomycotina</taxon>
        <taxon>Pezizomycetes</taxon>
        <taxon>Pezizales</taxon>
        <taxon>Ascobolaceae</taxon>
        <taxon>Ascobolus</taxon>
    </lineage>
</organism>
<evidence type="ECO:0008006" key="3">
    <source>
        <dbReference type="Google" id="ProtNLM"/>
    </source>
</evidence>
<sequence length="170" mass="19836">MPPMLSLCRLLRLPVELRLHLYQFIDAFALLQISSASDELYTDLNNLVALYSKSFKHISKYKGPARYWQYRGRNHGQFTFSDEVLMVQDPLLSFICINKRPAYYARCHPTCQTCFVSKPEREFWILGWLCEEKKQSAYSWSWLHSRKLPTGSAAEVVSAKDLFFSIRLGV</sequence>
<reference evidence="1 2" key="1">
    <citation type="journal article" date="2018" name="Nat. Ecol. Evol.">
        <title>Pezizomycetes genomes reveal the molecular basis of ectomycorrhizal truffle lifestyle.</title>
        <authorList>
            <person name="Murat C."/>
            <person name="Payen T."/>
            <person name="Noel B."/>
            <person name="Kuo A."/>
            <person name="Morin E."/>
            <person name="Chen J."/>
            <person name="Kohler A."/>
            <person name="Krizsan K."/>
            <person name="Balestrini R."/>
            <person name="Da Silva C."/>
            <person name="Montanini B."/>
            <person name="Hainaut M."/>
            <person name="Levati E."/>
            <person name="Barry K.W."/>
            <person name="Belfiori B."/>
            <person name="Cichocki N."/>
            <person name="Clum A."/>
            <person name="Dockter R.B."/>
            <person name="Fauchery L."/>
            <person name="Guy J."/>
            <person name="Iotti M."/>
            <person name="Le Tacon F."/>
            <person name="Lindquist E.A."/>
            <person name="Lipzen A."/>
            <person name="Malagnac F."/>
            <person name="Mello A."/>
            <person name="Molinier V."/>
            <person name="Miyauchi S."/>
            <person name="Poulain J."/>
            <person name="Riccioni C."/>
            <person name="Rubini A."/>
            <person name="Sitrit Y."/>
            <person name="Splivallo R."/>
            <person name="Traeger S."/>
            <person name="Wang M."/>
            <person name="Zifcakova L."/>
            <person name="Wipf D."/>
            <person name="Zambonelli A."/>
            <person name="Paolocci F."/>
            <person name="Nowrousian M."/>
            <person name="Ottonello S."/>
            <person name="Baldrian P."/>
            <person name="Spatafora J.W."/>
            <person name="Henrissat B."/>
            <person name="Nagy L.G."/>
            <person name="Aury J.M."/>
            <person name="Wincker P."/>
            <person name="Grigoriev I.V."/>
            <person name="Bonfante P."/>
            <person name="Martin F.M."/>
        </authorList>
    </citation>
    <scope>NUCLEOTIDE SEQUENCE [LARGE SCALE GENOMIC DNA]</scope>
    <source>
        <strain evidence="1 2">RN42</strain>
    </source>
</reference>
<protein>
    <recommendedName>
        <fullName evidence="3">F-box domain-containing protein</fullName>
    </recommendedName>
</protein>
<proteinExistence type="predicted"/>
<dbReference type="AlphaFoldDB" id="A0A3N4I100"/>
<evidence type="ECO:0000313" key="1">
    <source>
        <dbReference type="EMBL" id="RPA78378.1"/>
    </source>
</evidence>
<keyword evidence="2" id="KW-1185">Reference proteome</keyword>
<evidence type="ECO:0000313" key="2">
    <source>
        <dbReference type="Proteomes" id="UP000275078"/>
    </source>
</evidence>